<sequence length="248" mass="27261">MGCNINPSSSSIFSNLGSKTPTKIFSFSTFKPKPTYHPIYFSSTFSPEQQQSINTSNQTPQPKNTLYSVKFKTLGDCKLGIARYPDFVYDAEGGLGTGTGTITDTTKEISVSFDLKTLYIPPLNSATTRFLGLPLPPLLKIDIEPQLLQGTINEETRKVDLEFKAMFWFSVGTIYKAPPLVVETILTSEDSIGTMRRGRGEKLNKEGKCKLVGVAKVDPIDDVFMNTFLGLPTECLAVLNATIYLSTS</sequence>
<dbReference type="STRING" id="218851.A0A2G5E1R8"/>
<dbReference type="Proteomes" id="UP000230069">
    <property type="component" value="Unassembled WGS sequence"/>
</dbReference>
<keyword evidence="2" id="KW-1185">Reference proteome</keyword>
<accession>A0A2G5E1R8</accession>
<name>A0A2G5E1R8_AQUCA</name>
<dbReference type="EMBL" id="KZ305030">
    <property type="protein sequence ID" value="PIA49685.1"/>
    <property type="molecule type" value="Genomic_DNA"/>
</dbReference>
<proteinExistence type="predicted"/>
<organism evidence="1 2">
    <name type="scientific">Aquilegia coerulea</name>
    <name type="common">Rocky mountain columbine</name>
    <dbReference type="NCBI Taxonomy" id="218851"/>
    <lineage>
        <taxon>Eukaryota</taxon>
        <taxon>Viridiplantae</taxon>
        <taxon>Streptophyta</taxon>
        <taxon>Embryophyta</taxon>
        <taxon>Tracheophyta</taxon>
        <taxon>Spermatophyta</taxon>
        <taxon>Magnoliopsida</taxon>
        <taxon>Ranunculales</taxon>
        <taxon>Ranunculaceae</taxon>
        <taxon>Thalictroideae</taxon>
        <taxon>Aquilegia</taxon>
    </lineage>
</organism>
<reference evidence="1 2" key="1">
    <citation type="submission" date="2017-09" db="EMBL/GenBank/DDBJ databases">
        <title>WGS assembly of Aquilegia coerulea Goldsmith.</title>
        <authorList>
            <person name="Hodges S."/>
            <person name="Kramer E."/>
            <person name="Nordborg M."/>
            <person name="Tomkins J."/>
            <person name="Borevitz J."/>
            <person name="Derieg N."/>
            <person name="Yan J."/>
            <person name="Mihaltcheva S."/>
            <person name="Hayes R.D."/>
            <person name="Rokhsar D."/>
        </authorList>
    </citation>
    <scope>NUCLEOTIDE SEQUENCE [LARGE SCALE GENOMIC DNA]</scope>
    <source>
        <strain evidence="2">cv. Goldsmith</strain>
    </source>
</reference>
<dbReference type="OrthoDB" id="2019561at2759"/>
<dbReference type="InParanoid" id="A0A2G5E1R8"/>
<dbReference type="FunCoup" id="A0A2G5E1R8">
    <property type="interactions" value="369"/>
</dbReference>
<dbReference type="PANTHER" id="PTHR35320:SF1">
    <property type="entry name" value="ATP-DEPENDENT CLP PROTEASE ATP-BINDING SUBUNIT"/>
    <property type="match status" value="1"/>
</dbReference>
<evidence type="ECO:0000313" key="1">
    <source>
        <dbReference type="EMBL" id="PIA49685.1"/>
    </source>
</evidence>
<dbReference type="AlphaFoldDB" id="A0A2G5E1R8"/>
<evidence type="ECO:0000313" key="2">
    <source>
        <dbReference type="Proteomes" id="UP000230069"/>
    </source>
</evidence>
<protein>
    <submittedName>
        <fullName evidence="1">Uncharacterized protein</fullName>
    </submittedName>
</protein>
<dbReference type="PANTHER" id="PTHR35320">
    <property type="entry name" value="ATP-DEPENDENT CLP PROTEASE ATP-BINDING SUBUNIT"/>
    <property type="match status" value="1"/>
</dbReference>
<gene>
    <name evidence="1" type="ORF">AQUCO_01300445v1</name>
</gene>